<evidence type="ECO:0000313" key="5">
    <source>
        <dbReference type="EMBL" id="KAF2423575.1"/>
    </source>
</evidence>
<dbReference type="GO" id="GO:0016757">
    <property type="term" value="F:glycosyltransferase activity"/>
    <property type="evidence" value="ECO:0007669"/>
    <property type="project" value="UniProtKB-KW"/>
</dbReference>
<evidence type="ECO:0000256" key="2">
    <source>
        <dbReference type="ARBA" id="ARBA00022676"/>
    </source>
</evidence>
<evidence type="ECO:0008006" key="7">
    <source>
        <dbReference type="Google" id="ProtNLM"/>
    </source>
</evidence>
<reference evidence="5" key="1">
    <citation type="journal article" date="2020" name="Stud. Mycol.">
        <title>101 Dothideomycetes genomes: a test case for predicting lifestyles and emergence of pathogens.</title>
        <authorList>
            <person name="Haridas S."/>
            <person name="Albert R."/>
            <person name="Binder M."/>
            <person name="Bloem J."/>
            <person name="Labutti K."/>
            <person name="Salamov A."/>
            <person name="Andreopoulos B."/>
            <person name="Baker S."/>
            <person name="Barry K."/>
            <person name="Bills G."/>
            <person name="Bluhm B."/>
            <person name="Cannon C."/>
            <person name="Castanera R."/>
            <person name="Culley D."/>
            <person name="Daum C."/>
            <person name="Ezra D."/>
            <person name="Gonzalez J."/>
            <person name="Henrissat B."/>
            <person name="Kuo A."/>
            <person name="Liang C."/>
            <person name="Lipzen A."/>
            <person name="Lutzoni F."/>
            <person name="Magnuson J."/>
            <person name="Mondo S."/>
            <person name="Nolan M."/>
            <person name="Ohm R."/>
            <person name="Pangilinan J."/>
            <person name="Park H.-J."/>
            <person name="Ramirez L."/>
            <person name="Alfaro M."/>
            <person name="Sun H."/>
            <person name="Tritt A."/>
            <person name="Yoshinaga Y."/>
            <person name="Zwiers L.-H."/>
            <person name="Turgeon B."/>
            <person name="Goodwin S."/>
            <person name="Spatafora J."/>
            <person name="Crous P."/>
            <person name="Grigoriev I."/>
        </authorList>
    </citation>
    <scope>NUCLEOTIDE SEQUENCE</scope>
    <source>
        <strain evidence="5">CBS 130266</strain>
    </source>
</reference>
<evidence type="ECO:0000256" key="3">
    <source>
        <dbReference type="ARBA" id="ARBA00022679"/>
    </source>
</evidence>
<dbReference type="EMBL" id="MU007080">
    <property type="protein sequence ID" value="KAF2423575.1"/>
    <property type="molecule type" value="Genomic_DNA"/>
</dbReference>
<keyword evidence="6" id="KW-1185">Reference proteome</keyword>
<dbReference type="InterPro" id="IPR008630">
    <property type="entry name" value="Glyco_trans_34"/>
</dbReference>
<feature type="transmembrane region" description="Helical" evidence="4">
    <location>
        <begin position="6"/>
        <end position="25"/>
    </location>
</feature>
<dbReference type="PANTHER" id="PTHR31306">
    <property type="entry name" value="ALPHA-1,6-MANNOSYLTRANSFERASE MNN11-RELATED"/>
    <property type="match status" value="1"/>
</dbReference>
<accession>A0A9P4NIW4</accession>
<proteinExistence type="inferred from homology"/>
<keyword evidence="2" id="KW-0328">Glycosyltransferase</keyword>
<dbReference type="Gene3D" id="3.90.550.10">
    <property type="entry name" value="Spore Coat Polysaccharide Biosynthesis Protein SpsA, Chain A"/>
    <property type="match status" value="1"/>
</dbReference>
<keyword evidence="4" id="KW-0472">Membrane</keyword>
<dbReference type="Proteomes" id="UP000800235">
    <property type="component" value="Unassembled WGS sequence"/>
</dbReference>
<organism evidence="5 6">
    <name type="scientific">Tothia fuscella</name>
    <dbReference type="NCBI Taxonomy" id="1048955"/>
    <lineage>
        <taxon>Eukaryota</taxon>
        <taxon>Fungi</taxon>
        <taxon>Dikarya</taxon>
        <taxon>Ascomycota</taxon>
        <taxon>Pezizomycotina</taxon>
        <taxon>Dothideomycetes</taxon>
        <taxon>Pleosporomycetidae</taxon>
        <taxon>Venturiales</taxon>
        <taxon>Cylindrosympodiaceae</taxon>
        <taxon>Tothia</taxon>
    </lineage>
</organism>
<name>A0A9P4NIW4_9PEZI</name>
<keyword evidence="4" id="KW-0812">Transmembrane</keyword>
<keyword evidence="3" id="KW-0808">Transferase</keyword>
<dbReference type="PANTHER" id="PTHR31306:SF3">
    <property type="entry name" value="NUCLEOTIDE-DIPHOSPHO-SUGAR TRANSFERASE DOMAIN-CONTAINING PROTEIN"/>
    <property type="match status" value="1"/>
</dbReference>
<comment type="similarity">
    <text evidence="1">Belongs to the glycosyltransferase 34 family.</text>
</comment>
<comment type="caution">
    <text evidence="5">The sequence shown here is derived from an EMBL/GenBank/DDBJ whole genome shotgun (WGS) entry which is preliminary data.</text>
</comment>
<dbReference type="AlphaFoldDB" id="A0A9P4NIW4"/>
<dbReference type="GO" id="GO:0006487">
    <property type="term" value="P:protein N-linked glycosylation"/>
    <property type="evidence" value="ECO:0007669"/>
    <property type="project" value="TreeGrafter"/>
</dbReference>
<dbReference type="OrthoDB" id="3763672at2759"/>
<dbReference type="GO" id="GO:0000139">
    <property type="term" value="C:Golgi membrane"/>
    <property type="evidence" value="ECO:0007669"/>
    <property type="project" value="TreeGrafter"/>
</dbReference>
<keyword evidence="4" id="KW-1133">Transmembrane helix</keyword>
<evidence type="ECO:0000256" key="4">
    <source>
        <dbReference type="SAM" id="Phobius"/>
    </source>
</evidence>
<dbReference type="InterPro" id="IPR029044">
    <property type="entry name" value="Nucleotide-diphossugar_trans"/>
</dbReference>
<evidence type="ECO:0000256" key="1">
    <source>
        <dbReference type="ARBA" id="ARBA00005664"/>
    </source>
</evidence>
<sequence>MGLQSSRFISVVVLAVIIVTSFLVAHQLNLYDTFRIQVRNRPYFRQPIYHSPSLDELRFGAPQTLALPDIIKALYKPLVTPVAASSFVDRHGRKHELPGDPVWIRSLGRRLCIVDIDTRPLDEENMIMNPAQMNWDNFQPVSAGMLNHYMYALIHGYTYHFIRTPPAPDRAPYWTKIPALASTLSSSQCDITISIDADATFMNLNLPFEWLLNRWRYTRHTSLMMAVDPLAPQNMDAARNNTNLNAGFVIAQNLPRTHEILQAWASCPDDEVRYPECGRWKDPWPAEQAAFSEYIRYEFDREDDIRTIECGEANGFPESETECQGMFLRHHWTLKELTKESVVDALMPGMMARFHADFVDRKDEVVVTRANNEFPEL</sequence>
<gene>
    <name evidence="5" type="ORF">EJ08DRAFT_444622</name>
</gene>
<evidence type="ECO:0000313" key="6">
    <source>
        <dbReference type="Proteomes" id="UP000800235"/>
    </source>
</evidence>
<protein>
    <recommendedName>
        <fullName evidence="7">Nucleotide-diphospho-sugar transferase domain-containing protein</fullName>
    </recommendedName>
</protein>